<dbReference type="CDD" id="cd04301">
    <property type="entry name" value="NAT_SF"/>
    <property type="match status" value="1"/>
</dbReference>
<evidence type="ECO:0000256" key="1">
    <source>
        <dbReference type="ARBA" id="ARBA00022679"/>
    </source>
</evidence>
<protein>
    <submittedName>
        <fullName evidence="4">N-acetyltransferase</fullName>
    </submittedName>
</protein>
<feature type="domain" description="N-acetyltransferase" evidence="3">
    <location>
        <begin position="4"/>
        <end position="156"/>
    </location>
</feature>
<evidence type="ECO:0000313" key="4">
    <source>
        <dbReference type="EMBL" id="GHE15738.1"/>
    </source>
</evidence>
<organism evidence="4 5">
    <name type="scientific">Nocardioides flavus</name>
    <name type="common">ex Wang et al. 2016</name>
    <dbReference type="NCBI Taxonomy" id="2058780"/>
    <lineage>
        <taxon>Bacteria</taxon>
        <taxon>Bacillati</taxon>
        <taxon>Actinomycetota</taxon>
        <taxon>Actinomycetes</taxon>
        <taxon>Propionibacteriales</taxon>
        <taxon>Nocardioidaceae</taxon>
        <taxon>Nocardioides</taxon>
    </lineage>
</organism>
<dbReference type="RefSeq" id="WP_191277793.1">
    <property type="nucleotide sequence ID" value="NZ_BNAD01000001.1"/>
</dbReference>
<comment type="caution">
    <text evidence="4">The sequence shown here is derived from an EMBL/GenBank/DDBJ whole genome shotgun (WGS) entry which is preliminary data.</text>
</comment>
<dbReference type="InterPro" id="IPR050832">
    <property type="entry name" value="Bact_Acetyltransf"/>
</dbReference>
<dbReference type="PANTHER" id="PTHR43877">
    <property type="entry name" value="AMINOALKYLPHOSPHONATE N-ACETYLTRANSFERASE-RELATED-RELATED"/>
    <property type="match status" value="1"/>
</dbReference>
<dbReference type="SUPFAM" id="SSF55729">
    <property type="entry name" value="Acyl-CoA N-acyltransferases (Nat)"/>
    <property type="match status" value="1"/>
</dbReference>
<dbReference type="PANTHER" id="PTHR43877:SF1">
    <property type="entry name" value="ACETYLTRANSFERASE"/>
    <property type="match status" value="1"/>
</dbReference>
<sequence>MTTWVVRRVAAEDRTEWERLYVGYCTFYEREVTRDRLDTLWTWIQEGRLVSLVACSAQAPGELVGLAHVREFIRPVAAVVAGFLDDLFVDPAHRGTGVVESLLDAVREHASAEGWERVRWITAESNGRARAVYDRVATRTAWVTYDMTDLDAVSPA</sequence>
<name>A0ABQ3HEA8_9ACTN</name>
<reference evidence="5" key="1">
    <citation type="journal article" date="2019" name="Int. J. Syst. Evol. Microbiol.">
        <title>The Global Catalogue of Microorganisms (GCM) 10K type strain sequencing project: providing services to taxonomists for standard genome sequencing and annotation.</title>
        <authorList>
            <consortium name="The Broad Institute Genomics Platform"/>
            <consortium name="The Broad Institute Genome Sequencing Center for Infectious Disease"/>
            <person name="Wu L."/>
            <person name="Ma J."/>
        </authorList>
    </citation>
    <scope>NUCLEOTIDE SEQUENCE [LARGE SCALE GENOMIC DNA]</scope>
    <source>
        <strain evidence="5">CGMCC 1.12791</strain>
    </source>
</reference>
<dbReference type="Pfam" id="PF00583">
    <property type="entry name" value="Acetyltransf_1"/>
    <property type="match status" value="1"/>
</dbReference>
<keyword evidence="1" id="KW-0808">Transferase</keyword>
<keyword evidence="2" id="KW-0012">Acyltransferase</keyword>
<dbReference type="Proteomes" id="UP000597341">
    <property type="component" value="Unassembled WGS sequence"/>
</dbReference>
<dbReference type="Gene3D" id="3.40.630.30">
    <property type="match status" value="1"/>
</dbReference>
<gene>
    <name evidence="4" type="ORF">GCM10011376_05370</name>
</gene>
<dbReference type="PROSITE" id="PS51186">
    <property type="entry name" value="GNAT"/>
    <property type="match status" value="1"/>
</dbReference>
<accession>A0ABQ3HEA8</accession>
<dbReference type="InterPro" id="IPR000182">
    <property type="entry name" value="GNAT_dom"/>
</dbReference>
<proteinExistence type="predicted"/>
<evidence type="ECO:0000259" key="3">
    <source>
        <dbReference type="PROSITE" id="PS51186"/>
    </source>
</evidence>
<evidence type="ECO:0000313" key="5">
    <source>
        <dbReference type="Proteomes" id="UP000597341"/>
    </source>
</evidence>
<dbReference type="EMBL" id="BNAD01000001">
    <property type="protein sequence ID" value="GHE15738.1"/>
    <property type="molecule type" value="Genomic_DNA"/>
</dbReference>
<dbReference type="InterPro" id="IPR016181">
    <property type="entry name" value="Acyl_CoA_acyltransferase"/>
</dbReference>
<keyword evidence="5" id="KW-1185">Reference proteome</keyword>
<evidence type="ECO:0000256" key="2">
    <source>
        <dbReference type="ARBA" id="ARBA00023315"/>
    </source>
</evidence>